<feature type="transmembrane region" description="Helical" evidence="1">
    <location>
        <begin position="89"/>
        <end position="108"/>
    </location>
</feature>
<keyword evidence="1" id="KW-0812">Transmembrane</keyword>
<feature type="transmembrane region" description="Helical" evidence="1">
    <location>
        <begin position="178"/>
        <end position="200"/>
    </location>
</feature>
<feature type="transmembrane region" description="Helical" evidence="1">
    <location>
        <begin position="20"/>
        <end position="38"/>
    </location>
</feature>
<name>A0ABZ0RY72_9BACT</name>
<dbReference type="RefSeq" id="WP_319834766.1">
    <property type="nucleotide sequence ID" value="NZ_CP138858.1"/>
</dbReference>
<dbReference type="EMBL" id="CP138858">
    <property type="protein sequence ID" value="WPJ97954.1"/>
    <property type="molecule type" value="Genomic_DNA"/>
</dbReference>
<accession>A0ABZ0RY72</accession>
<feature type="transmembrane region" description="Helical" evidence="1">
    <location>
        <begin position="128"/>
        <end position="146"/>
    </location>
</feature>
<feature type="transmembrane region" description="Helical" evidence="1">
    <location>
        <begin position="212"/>
        <end position="232"/>
    </location>
</feature>
<evidence type="ECO:0008006" key="4">
    <source>
        <dbReference type="Google" id="ProtNLM"/>
    </source>
</evidence>
<evidence type="ECO:0000313" key="2">
    <source>
        <dbReference type="EMBL" id="WPJ97954.1"/>
    </source>
</evidence>
<reference evidence="2 3" key="1">
    <citation type="submission" date="2023-11" db="EMBL/GenBank/DDBJ databases">
        <title>Coraliomargarita sp. nov., isolated from marine algae.</title>
        <authorList>
            <person name="Lee J.K."/>
            <person name="Baek J.H."/>
            <person name="Kim J.M."/>
            <person name="Choi D.G."/>
            <person name="Jeon C.O."/>
        </authorList>
    </citation>
    <scope>NUCLEOTIDE SEQUENCE [LARGE SCALE GENOMIC DNA]</scope>
    <source>
        <strain evidence="2 3">J2-16</strain>
    </source>
</reference>
<evidence type="ECO:0000313" key="3">
    <source>
        <dbReference type="Proteomes" id="UP001324993"/>
    </source>
</evidence>
<dbReference type="Proteomes" id="UP001324993">
    <property type="component" value="Chromosome"/>
</dbReference>
<organism evidence="2 3">
    <name type="scientific">Coraliomargarita algicola</name>
    <dbReference type="NCBI Taxonomy" id="3092156"/>
    <lineage>
        <taxon>Bacteria</taxon>
        <taxon>Pseudomonadati</taxon>
        <taxon>Verrucomicrobiota</taxon>
        <taxon>Opitutia</taxon>
        <taxon>Puniceicoccales</taxon>
        <taxon>Coraliomargaritaceae</taxon>
        <taxon>Coraliomargarita</taxon>
    </lineage>
</organism>
<gene>
    <name evidence="2" type="ORF">SH580_09545</name>
</gene>
<protein>
    <recommendedName>
        <fullName evidence="4">VIT domain-containing protein</fullName>
    </recommendedName>
</protein>
<feature type="transmembrane region" description="Helical" evidence="1">
    <location>
        <begin position="50"/>
        <end position="68"/>
    </location>
</feature>
<evidence type="ECO:0000256" key="1">
    <source>
        <dbReference type="SAM" id="Phobius"/>
    </source>
</evidence>
<feature type="transmembrane region" description="Helical" evidence="1">
    <location>
        <begin position="153"/>
        <end position="172"/>
    </location>
</feature>
<keyword evidence="1" id="KW-0472">Membrane</keyword>
<sequence>MKLLFHCLKQEIRQHRSGLALLISLLVIHAFGLTLGSFRSITSPWFYDFMAYLTIAIQLLFIGLAAYIGYCQSSFSKERYLATAPVPTVANWGALFTLVTLLTSLFLLSEYFIATCWGLPKDQIAPQFVPYLFVGWTTLLFGSLWATPAALGYGLLVISPISFLATLAYATIVEKNILGLYDFHFTAFSIALFFGVAVIYRAATKIQRPLHPILLASYAIVIFSSLLIASNLPPKMTEASDSIQDEVFARKLKDNIQIYGSSTERKSYARALSVDWDAINQPYIVDPIARTLTARHAGNEFFRATQKWENNNNDFGRRVREVQYLLKPSLHPQQIQYISEQYAGESFLKPKQWYKFLDTIPLPIDITDGDVTYSIQLSHKIAQFKKIARIPLQLGASVSIENGTITLVRAELRYIQQYGAGNLWFNIRSNDGTPTNQWDQSRTYVLQSDSQDIASIGEGQVKDIPSMGPLKQSLSRVKLYIKSADDEPLKVEESFIDIYEWVYHGISDHPPVEVTKSVSELFPVQSNEAHPTRTYPLLHSSQY</sequence>
<keyword evidence="3" id="KW-1185">Reference proteome</keyword>
<proteinExistence type="predicted"/>
<keyword evidence="1" id="KW-1133">Transmembrane helix</keyword>